<name>A0ACD3B9H3_9AGAR</name>
<evidence type="ECO:0000313" key="2">
    <source>
        <dbReference type="Proteomes" id="UP000308600"/>
    </source>
</evidence>
<sequence length="490" mass="55651">MPDPIFSTLPFDILDLITRQLATKDLIYLSHTSRDTQSVVFPLVLARFEAVPRLDASTGSHSLVLTFTKQNVGHFLYAIHTAPPWFYRDYPTISIAYTFYFHPGFGSVLLHLLRLNSIFERVKALKCLSMDFSVCMYRFRPQMFIAFDKALSGVLSLAAKKGCTELEVNLGVPFHYFPRNIPVPWALRSKNIAKSLVHPFLVPWKAKQNSMFKLTKIDTSMSPGFPSDPYGQAKFLAIINSSTTLTSLSLDLNEERRPTLSSIKAPSLQSFALKNESLDGRVFESFLSRHPNIKVLNICGKLSSPPAKRDREDTPRGLSVKLPCLEQLLCSTELLPYLLQNLHCCLPRIIEVTIVRLGSPYRGLNLELDKLRSQLDGISSFGLRTHPGRGIIVRDLQDADLVRKYITRLEFWITPWIDPSRLDQWSIFPNVNCVKFLAAVKTELVTDYIRSNPTRVVSLEELRLRIAQYPRAVKVVMDDVAGWYARTGRT</sequence>
<gene>
    <name evidence="1" type="ORF">BDN72DRAFT_893213</name>
</gene>
<accession>A0ACD3B9H3</accession>
<dbReference type="EMBL" id="ML208269">
    <property type="protein sequence ID" value="TFK74222.1"/>
    <property type="molecule type" value="Genomic_DNA"/>
</dbReference>
<dbReference type="Proteomes" id="UP000308600">
    <property type="component" value="Unassembled WGS sequence"/>
</dbReference>
<evidence type="ECO:0000313" key="1">
    <source>
        <dbReference type="EMBL" id="TFK74222.1"/>
    </source>
</evidence>
<keyword evidence="2" id="KW-1185">Reference proteome</keyword>
<reference evidence="1 2" key="1">
    <citation type="journal article" date="2019" name="Nat. Ecol. Evol.">
        <title>Megaphylogeny resolves global patterns of mushroom evolution.</title>
        <authorList>
            <person name="Varga T."/>
            <person name="Krizsan K."/>
            <person name="Foldi C."/>
            <person name="Dima B."/>
            <person name="Sanchez-Garcia M."/>
            <person name="Sanchez-Ramirez S."/>
            <person name="Szollosi G.J."/>
            <person name="Szarkandi J.G."/>
            <person name="Papp V."/>
            <person name="Albert L."/>
            <person name="Andreopoulos W."/>
            <person name="Angelini C."/>
            <person name="Antonin V."/>
            <person name="Barry K.W."/>
            <person name="Bougher N.L."/>
            <person name="Buchanan P."/>
            <person name="Buyck B."/>
            <person name="Bense V."/>
            <person name="Catcheside P."/>
            <person name="Chovatia M."/>
            <person name="Cooper J."/>
            <person name="Damon W."/>
            <person name="Desjardin D."/>
            <person name="Finy P."/>
            <person name="Geml J."/>
            <person name="Haridas S."/>
            <person name="Hughes K."/>
            <person name="Justo A."/>
            <person name="Karasinski D."/>
            <person name="Kautmanova I."/>
            <person name="Kiss B."/>
            <person name="Kocsube S."/>
            <person name="Kotiranta H."/>
            <person name="LaButti K.M."/>
            <person name="Lechner B.E."/>
            <person name="Liimatainen K."/>
            <person name="Lipzen A."/>
            <person name="Lukacs Z."/>
            <person name="Mihaltcheva S."/>
            <person name="Morgado L.N."/>
            <person name="Niskanen T."/>
            <person name="Noordeloos M.E."/>
            <person name="Ohm R.A."/>
            <person name="Ortiz-Santana B."/>
            <person name="Ovrebo C."/>
            <person name="Racz N."/>
            <person name="Riley R."/>
            <person name="Savchenko A."/>
            <person name="Shiryaev A."/>
            <person name="Soop K."/>
            <person name="Spirin V."/>
            <person name="Szebenyi C."/>
            <person name="Tomsovsky M."/>
            <person name="Tulloss R.E."/>
            <person name="Uehling J."/>
            <person name="Grigoriev I.V."/>
            <person name="Vagvolgyi C."/>
            <person name="Papp T."/>
            <person name="Martin F.M."/>
            <person name="Miettinen O."/>
            <person name="Hibbett D.S."/>
            <person name="Nagy L.G."/>
        </authorList>
    </citation>
    <scope>NUCLEOTIDE SEQUENCE [LARGE SCALE GENOMIC DNA]</scope>
    <source>
        <strain evidence="1 2">NL-1719</strain>
    </source>
</reference>
<organism evidence="1 2">
    <name type="scientific">Pluteus cervinus</name>
    <dbReference type="NCBI Taxonomy" id="181527"/>
    <lineage>
        <taxon>Eukaryota</taxon>
        <taxon>Fungi</taxon>
        <taxon>Dikarya</taxon>
        <taxon>Basidiomycota</taxon>
        <taxon>Agaricomycotina</taxon>
        <taxon>Agaricomycetes</taxon>
        <taxon>Agaricomycetidae</taxon>
        <taxon>Agaricales</taxon>
        <taxon>Pluteineae</taxon>
        <taxon>Pluteaceae</taxon>
        <taxon>Pluteus</taxon>
    </lineage>
</organism>
<proteinExistence type="predicted"/>
<protein>
    <submittedName>
        <fullName evidence="1">Uncharacterized protein</fullName>
    </submittedName>
</protein>